<reference evidence="4 5" key="1">
    <citation type="submission" date="2019-11" db="EMBL/GenBank/DDBJ databases">
        <title>Pedobacter sp. HMF7056 Genome sequencing and assembly.</title>
        <authorList>
            <person name="Kang H."/>
            <person name="Kim H."/>
            <person name="Joh K."/>
        </authorList>
    </citation>
    <scope>NUCLEOTIDE SEQUENCE [LARGE SCALE GENOMIC DNA]</scope>
    <source>
        <strain evidence="4 5">HMF7056</strain>
    </source>
</reference>
<dbReference type="SUPFAM" id="SSF53822">
    <property type="entry name" value="Periplasmic binding protein-like I"/>
    <property type="match status" value="1"/>
</dbReference>
<gene>
    <name evidence="4" type="ORF">GS398_17255</name>
</gene>
<organism evidence="4 5">
    <name type="scientific">Hufsiella ginkgonis</name>
    <dbReference type="NCBI Taxonomy" id="2695274"/>
    <lineage>
        <taxon>Bacteria</taxon>
        <taxon>Pseudomonadati</taxon>
        <taxon>Bacteroidota</taxon>
        <taxon>Sphingobacteriia</taxon>
        <taxon>Sphingobacteriales</taxon>
        <taxon>Sphingobacteriaceae</taxon>
        <taxon>Hufsiella</taxon>
    </lineage>
</organism>
<name>A0A7K1Y1E6_9SPHI</name>
<dbReference type="InterPro" id="IPR028082">
    <property type="entry name" value="Peripla_BP_I"/>
</dbReference>
<evidence type="ECO:0000259" key="3">
    <source>
        <dbReference type="Pfam" id="PF13458"/>
    </source>
</evidence>
<dbReference type="EMBL" id="WVHS01000004">
    <property type="protein sequence ID" value="MXV17051.1"/>
    <property type="molecule type" value="Genomic_DNA"/>
</dbReference>
<protein>
    <submittedName>
        <fullName evidence="4">ABC transporter substrate-binding protein</fullName>
    </submittedName>
</protein>
<keyword evidence="2" id="KW-0732">Signal</keyword>
<dbReference type="InterPro" id="IPR028081">
    <property type="entry name" value="Leu-bd"/>
</dbReference>
<comment type="caution">
    <text evidence="4">The sequence shown here is derived from an EMBL/GenBank/DDBJ whole genome shotgun (WGS) entry which is preliminary data.</text>
</comment>
<dbReference type="RefSeq" id="WP_160908060.1">
    <property type="nucleotide sequence ID" value="NZ_WVHS01000004.1"/>
</dbReference>
<sequence>MTKLKIGVLIPYSGLYKNLRSDFMNGLELALPKSLKKNITLLPEYIQSGSHRQVDNAYQKLVRFEAVDLITGIVETSGLLPLIGPSIEDQMPLLISNLGAYVPPAALSSDFLFYNSLHLWKSQWAMGKWAQEQYGGNPSIGTSLYDVGYHLHECFRLGSAAAGAEQYKLYTLKNLAGSTDTTALVNALRAGNAPHAHISLTGVESEQFLRLFYEDTELVQQLPLSLNPFMVDEGIKIDHSFPAQGVPNALTWSPDLETKENKNFLKLYRKAHVKTPGIFSLLGYETGMAITAAAEITAGQAPDRTVLAEALGRIQTEGPRGSIIVQTENLQTGQPVYVRMAKKSPSTGMISNHIVATAEGTNHEDPMFASLTEVITGWLNPYLCV</sequence>
<dbReference type="AlphaFoldDB" id="A0A7K1Y1E6"/>
<dbReference type="Proteomes" id="UP000451233">
    <property type="component" value="Unassembled WGS sequence"/>
</dbReference>
<dbReference type="Gene3D" id="3.40.50.2300">
    <property type="match status" value="2"/>
</dbReference>
<evidence type="ECO:0000256" key="1">
    <source>
        <dbReference type="ARBA" id="ARBA00010062"/>
    </source>
</evidence>
<proteinExistence type="inferred from homology"/>
<accession>A0A7K1Y1E6</accession>
<comment type="similarity">
    <text evidence="1">Belongs to the leucine-binding protein family.</text>
</comment>
<evidence type="ECO:0000256" key="2">
    <source>
        <dbReference type="ARBA" id="ARBA00022729"/>
    </source>
</evidence>
<evidence type="ECO:0000313" key="4">
    <source>
        <dbReference type="EMBL" id="MXV17051.1"/>
    </source>
</evidence>
<dbReference type="Pfam" id="PF13458">
    <property type="entry name" value="Peripla_BP_6"/>
    <property type="match status" value="1"/>
</dbReference>
<keyword evidence="5" id="KW-1185">Reference proteome</keyword>
<evidence type="ECO:0000313" key="5">
    <source>
        <dbReference type="Proteomes" id="UP000451233"/>
    </source>
</evidence>
<feature type="domain" description="Leucine-binding protein" evidence="3">
    <location>
        <begin position="4"/>
        <end position="342"/>
    </location>
</feature>